<protein>
    <recommendedName>
        <fullName evidence="3">Nucleoside 2-deoxyribosyltransferase</fullName>
    </recommendedName>
</protein>
<keyword evidence="2" id="KW-1185">Reference proteome</keyword>
<dbReference type="Gene3D" id="3.40.50.450">
    <property type="match status" value="1"/>
</dbReference>
<evidence type="ECO:0000313" key="1">
    <source>
        <dbReference type="EMBL" id="MFD2598633.1"/>
    </source>
</evidence>
<dbReference type="Proteomes" id="UP001597393">
    <property type="component" value="Unassembled WGS sequence"/>
</dbReference>
<name>A0ABW5NJ54_9SPHI</name>
<sequence>MNKKKEEMPNETVESNPVASAKECFIITPIGKKNSEIYNKTEGLLRSVLTPVLESFNFISIPAHKIDNTGSINKQIIDKIVKCDLVIANLTGVNPNVMYELAIRHSFGKPVIMIAEAGTILPFDIFDQRCIFYSDTFLGAEELKPELHRRIELILEQGTDQTEINNPVYNAITEVAQINNLPSDEKGVVDIIMNRLDEIESTVRTKFTSSETVRAVGSTPISTRPYYSVARVELKDLNDEEFNRHLTQLKRRFAIRIIETIDPSTLVIRIIGRKEEIMRFLSLISDFPSVISVDMDTPMKRFD</sequence>
<gene>
    <name evidence="1" type="ORF">ACFSQ3_06675</name>
</gene>
<dbReference type="EMBL" id="JBHUMA010000006">
    <property type="protein sequence ID" value="MFD2598633.1"/>
    <property type="molecule type" value="Genomic_DNA"/>
</dbReference>
<proteinExistence type="predicted"/>
<dbReference type="SUPFAM" id="SSF52309">
    <property type="entry name" value="N-(deoxy)ribosyltransferase-like"/>
    <property type="match status" value="1"/>
</dbReference>
<evidence type="ECO:0008006" key="3">
    <source>
        <dbReference type="Google" id="ProtNLM"/>
    </source>
</evidence>
<reference evidence="2" key="1">
    <citation type="journal article" date="2019" name="Int. J. Syst. Evol. Microbiol.">
        <title>The Global Catalogue of Microorganisms (GCM) 10K type strain sequencing project: providing services to taxonomists for standard genome sequencing and annotation.</title>
        <authorList>
            <consortium name="The Broad Institute Genomics Platform"/>
            <consortium name="The Broad Institute Genome Sequencing Center for Infectious Disease"/>
            <person name="Wu L."/>
            <person name="Ma J."/>
        </authorList>
    </citation>
    <scope>NUCLEOTIDE SEQUENCE [LARGE SCALE GENOMIC DNA]</scope>
    <source>
        <strain evidence="2">KCTC 42248</strain>
    </source>
</reference>
<evidence type="ECO:0000313" key="2">
    <source>
        <dbReference type="Proteomes" id="UP001597393"/>
    </source>
</evidence>
<comment type="caution">
    <text evidence="1">The sequence shown here is derived from an EMBL/GenBank/DDBJ whole genome shotgun (WGS) entry which is preliminary data.</text>
</comment>
<organism evidence="1 2">
    <name type="scientific">Sphingobacterium corticis</name>
    <dbReference type="NCBI Taxonomy" id="1812823"/>
    <lineage>
        <taxon>Bacteria</taxon>
        <taxon>Pseudomonadati</taxon>
        <taxon>Bacteroidota</taxon>
        <taxon>Sphingobacteriia</taxon>
        <taxon>Sphingobacteriales</taxon>
        <taxon>Sphingobacteriaceae</taxon>
        <taxon>Sphingobacterium</taxon>
    </lineage>
</organism>
<accession>A0ABW5NJ54</accession>
<dbReference type="RefSeq" id="WP_380868692.1">
    <property type="nucleotide sequence ID" value="NZ_JBHUMA010000006.1"/>
</dbReference>